<name>A0A9N8V5G3_9GLOM</name>
<evidence type="ECO:0000256" key="1">
    <source>
        <dbReference type="ARBA" id="ARBA00011073"/>
    </source>
</evidence>
<keyword evidence="8" id="KW-1185">Reference proteome</keyword>
<dbReference type="PANTHER" id="PTHR43806">
    <property type="entry name" value="PEPTIDASE S8"/>
    <property type="match status" value="1"/>
</dbReference>
<sequence>MYGYSTWYSPEFAEKYLKERPETVLVEEDSPLPYMSLILTHEEFGGRASYLGSFCAGCANTDDNGHGTHVAAIIAKVKIVGVKVFDGTGMGSFADIIAGMSAILSDVTSKKNKNNAIVNLSFGGGLNQAANTAVKALTDNGIHVVVAAGNEASDACLTSPASELSAITVGATEAISNDLVNFSNFGTCVDIFVPGVNIRSAGIQSNTSIATFSGTSQATPHVAGTVALIISKFGNRKPVKMAEILIKISTKNIIQ</sequence>
<dbReference type="PRINTS" id="PR00723">
    <property type="entry name" value="SUBTILISIN"/>
</dbReference>
<dbReference type="AlphaFoldDB" id="A0A9N8V5G3"/>
<evidence type="ECO:0000313" key="7">
    <source>
        <dbReference type="EMBL" id="CAG8438829.1"/>
    </source>
</evidence>
<dbReference type="GO" id="GO:0004252">
    <property type="term" value="F:serine-type endopeptidase activity"/>
    <property type="evidence" value="ECO:0007669"/>
    <property type="project" value="InterPro"/>
</dbReference>
<dbReference type="PROSITE" id="PS51892">
    <property type="entry name" value="SUBTILASE"/>
    <property type="match status" value="1"/>
</dbReference>
<evidence type="ECO:0000256" key="2">
    <source>
        <dbReference type="ARBA" id="ARBA00022670"/>
    </source>
</evidence>
<organism evidence="7 8">
    <name type="scientific">Diversispora eburnea</name>
    <dbReference type="NCBI Taxonomy" id="1213867"/>
    <lineage>
        <taxon>Eukaryota</taxon>
        <taxon>Fungi</taxon>
        <taxon>Fungi incertae sedis</taxon>
        <taxon>Mucoromycota</taxon>
        <taxon>Glomeromycotina</taxon>
        <taxon>Glomeromycetes</taxon>
        <taxon>Diversisporales</taxon>
        <taxon>Diversisporaceae</taxon>
        <taxon>Diversispora</taxon>
    </lineage>
</organism>
<proteinExistence type="inferred from homology"/>
<dbReference type="OrthoDB" id="206201at2759"/>
<comment type="similarity">
    <text evidence="1 5">Belongs to the peptidase S8 family.</text>
</comment>
<dbReference type="EMBL" id="CAJVPK010000054">
    <property type="protein sequence ID" value="CAG8438829.1"/>
    <property type="molecule type" value="Genomic_DNA"/>
</dbReference>
<dbReference type="SUPFAM" id="SSF52743">
    <property type="entry name" value="Subtilisin-like"/>
    <property type="match status" value="1"/>
</dbReference>
<protein>
    <submittedName>
        <fullName evidence="7">6677_t:CDS:1</fullName>
    </submittedName>
</protein>
<reference evidence="7" key="1">
    <citation type="submission" date="2021-06" db="EMBL/GenBank/DDBJ databases">
        <authorList>
            <person name="Kallberg Y."/>
            <person name="Tangrot J."/>
            <person name="Rosling A."/>
        </authorList>
    </citation>
    <scope>NUCLEOTIDE SEQUENCE</scope>
    <source>
        <strain evidence="7">AZ414A</strain>
    </source>
</reference>
<dbReference type="PANTHER" id="PTHR43806:SF11">
    <property type="entry name" value="CEREVISIN-RELATED"/>
    <property type="match status" value="1"/>
</dbReference>
<dbReference type="CDD" id="cd04077">
    <property type="entry name" value="Peptidases_S8_PCSK9_ProteinaseK_like"/>
    <property type="match status" value="1"/>
</dbReference>
<evidence type="ECO:0000256" key="4">
    <source>
        <dbReference type="ARBA" id="ARBA00022825"/>
    </source>
</evidence>
<dbReference type="Pfam" id="PF00082">
    <property type="entry name" value="Peptidase_S8"/>
    <property type="match status" value="1"/>
</dbReference>
<gene>
    <name evidence="7" type="ORF">DEBURN_LOCUS1267</name>
</gene>
<dbReference type="InterPro" id="IPR036852">
    <property type="entry name" value="Peptidase_S8/S53_dom_sf"/>
</dbReference>
<evidence type="ECO:0000313" key="8">
    <source>
        <dbReference type="Proteomes" id="UP000789706"/>
    </source>
</evidence>
<evidence type="ECO:0000256" key="5">
    <source>
        <dbReference type="PROSITE-ProRule" id="PRU01240"/>
    </source>
</evidence>
<keyword evidence="3" id="KW-0378">Hydrolase</keyword>
<dbReference type="InterPro" id="IPR034193">
    <property type="entry name" value="PCSK9_ProteinaseK-like"/>
</dbReference>
<dbReference type="InterPro" id="IPR023828">
    <property type="entry name" value="Peptidase_S8_Ser-AS"/>
</dbReference>
<dbReference type="Gene3D" id="3.40.50.200">
    <property type="entry name" value="Peptidase S8/S53 domain"/>
    <property type="match status" value="1"/>
</dbReference>
<comment type="caution">
    <text evidence="7">The sequence shown here is derived from an EMBL/GenBank/DDBJ whole genome shotgun (WGS) entry which is preliminary data.</text>
</comment>
<evidence type="ECO:0000256" key="3">
    <source>
        <dbReference type="ARBA" id="ARBA00022801"/>
    </source>
</evidence>
<dbReference type="InterPro" id="IPR015500">
    <property type="entry name" value="Peptidase_S8_subtilisin-rel"/>
</dbReference>
<feature type="domain" description="Peptidase S8/S53" evidence="6">
    <location>
        <begin position="60"/>
        <end position="248"/>
    </location>
</feature>
<dbReference type="InterPro" id="IPR000209">
    <property type="entry name" value="Peptidase_S8/S53_dom"/>
</dbReference>
<dbReference type="GO" id="GO:0005615">
    <property type="term" value="C:extracellular space"/>
    <property type="evidence" value="ECO:0007669"/>
    <property type="project" value="TreeGrafter"/>
</dbReference>
<evidence type="ECO:0000259" key="6">
    <source>
        <dbReference type="Pfam" id="PF00082"/>
    </source>
</evidence>
<accession>A0A9N8V5G3</accession>
<dbReference type="Proteomes" id="UP000789706">
    <property type="component" value="Unassembled WGS sequence"/>
</dbReference>
<keyword evidence="4" id="KW-0720">Serine protease</keyword>
<dbReference type="InterPro" id="IPR050131">
    <property type="entry name" value="Peptidase_S8_subtilisin-like"/>
</dbReference>
<dbReference type="GO" id="GO:0006508">
    <property type="term" value="P:proteolysis"/>
    <property type="evidence" value="ECO:0007669"/>
    <property type="project" value="UniProtKB-KW"/>
</dbReference>
<comment type="caution">
    <text evidence="5">Lacks conserved residue(s) required for the propagation of feature annotation.</text>
</comment>
<keyword evidence="2" id="KW-0645">Protease</keyword>
<dbReference type="PROSITE" id="PS00138">
    <property type="entry name" value="SUBTILASE_SER"/>
    <property type="match status" value="1"/>
</dbReference>